<dbReference type="Gene3D" id="3.10.10.10">
    <property type="entry name" value="HIV Type 1 Reverse Transcriptase, subunit A, domain 1"/>
    <property type="match status" value="1"/>
</dbReference>
<evidence type="ECO:0000256" key="5">
    <source>
        <dbReference type="SAM" id="MobiDB-lite"/>
    </source>
</evidence>
<keyword evidence="2" id="KW-0378">Hydrolase</keyword>
<dbReference type="EMBL" id="JAHUZN010000009">
    <property type="protein sequence ID" value="KAG8483538.1"/>
    <property type="molecule type" value="Genomic_DNA"/>
</dbReference>
<evidence type="ECO:0000256" key="4">
    <source>
        <dbReference type="PROSITE-ProRule" id="PRU00047"/>
    </source>
</evidence>
<keyword evidence="4" id="KW-0862">Zinc</keyword>
<dbReference type="CDD" id="cd01647">
    <property type="entry name" value="RT_LTR"/>
    <property type="match status" value="1"/>
</dbReference>
<keyword evidence="2" id="KW-0064">Aspartyl protease</keyword>
<dbReference type="GO" id="GO:0008270">
    <property type="term" value="F:zinc ion binding"/>
    <property type="evidence" value="ECO:0007669"/>
    <property type="project" value="UniProtKB-KW"/>
</dbReference>
<dbReference type="InterPro" id="IPR001878">
    <property type="entry name" value="Znf_CCHC"/>
</dbReference>
<dbReference type="Proteomes" id="UP000701853">
    <property type="component" value="Chromosome 9"/>
</dbReference>
<evidence type="ECO:0000313" key="9">
    <source>
        <dbReference type="Proteomes" id="UP000701853"/>
    </source>
</evidence>
<dbReference type="InterPro" id="IPR053098">
    <property type="entry name" value="Petuviruses_polyprotein"/>
</dbReference>
<evidence type="ECO:0000259" key="6">
    <source>
        <dbReference type="PROSITE" id="PS50158"/>
    </source>
</evidence>
<feature type="compositionally biased region" description="Basic and acidic residues" evidence="5">
    <location>
        <begin position="672"/>
        <end position="684"/>
    </location>
</feature>
<feature type="region of interest" description="Disordered" evidence="5">
    <location>
        <begin position="402"/>
        <end position="421"/>
    </location>
</feature>
<keyword evidence="9" id="KW-1185">Reference proteome</keyword>
<feature type="compositionally biased region" description="Basic and acidic residues" evidence="5">
    <location>
        <begin position="693"/>
        <end position="704"/>
    </location>
</feature>
<feature type="compositionally biased region" description="Low complexity" evidence="5">
    <location>
        <begin position="768"/>
        <end position="779"/>
    </location>
</feature>
<evidence type="ECO:0000313" key="8">
    <source>
        <dbReference type="EMBL" id="KAG8483538.1"/>
    </source>
</evidence>
<keyword evidence="3" id="KW-0238">DNA-binding</keyword>
<proteinExistence type="predicted"/>
<dbReference type="SUPFAM" id="SSF57756">
    <property type="entry name" value="Retrovirus zinc finger-like domains"/>
    <property type="match status" value="1"/>
</dbReference>
<sequence>MTEKTLSKPSTSSTSISLPSTPFKSHSAKKISSLYEVEYLDEESKVQPTSLPLVNPYSAYQKPSFSPISTIKTLIQKSSKRPKEYIQASRFDSYPISASSTEQFVTLEIPPEFPRDWRQAGYSHIHFGAVRLALNYHGTAGKPVVARIALLDSRYLQYQDACIATVEATLNTGLVMVTLFPNFTMALADPNLLSALQVQIQIAGAPQVASAIIATLHYQIVYRVQDHAFNLTQHGTGDSLLITVNTDDQPHCVHVPRKISKNELIQLLPEKWVTDYEKLKQQSQPIQSTQSNFINKADGTTEIKFDHSHLQKPNKGLSIFPTQLIMQPISNPTAGHDKEDPECCCDLCSPGRERKLIQSFDATGRGIYQFKDETGHCPWDINCSCSGCIKDNSRAWFDDLDTSATNPKKNKKKSSKSSQSQFYKRWMEGDPSIGPLEEDNGKFVYLVDYSAGKPVPPAPEPQPCKPPPPPFQPLPKDPFPQPCYKKITKWYEENFPPLEEFSKKNYIHAPKIPSKIQPEISGAKPTISAAEATLNWQTENALAQNHVLNKMDSKLSTVKAKIDDNTKMVKDLIRLLQKRIESVAKEPAAPGQDFFSHLAQREKEIQKLQAQIKELKETGKIPEPVRRPETIELFPSIRNERPPESEGISIIFPEPIKRTKPSTKMKQRKKKEKEAKKAKEREKIEEIEDQAYQEEKKLGERPIIEESPPQSPPKQVSKSLMIQEDKNPITTFLKNCHEDTIPKISAVQIHNLVPVQTHDSSESETEDSSTTTSEESTSTNGEAEDIPNIHAATKVEEPDDEEMDEPESSTAHATTNQHQPSSGGKNFTIDDLPPEKWPQRLQEFHSWLETRKLKEDSNYNILMEFVSRFTGMLRDWWNSINQHDQMQFLVFQDLSEPIRILHQHFIGNPEDLLVLRRREFYARKCCSFKKRDLTKHLKKMFQLFCALGLHPNLKPVILSSLPGPIQIAVNQALQQRNRDILQLTVGQIQQEVFIALEDICNRRKVFKDYLLGDRRIDQACDDSHLRYKCPKEGHCDCRTKKKKHYKRFPGKSLKKIPRWRYLRKKRKGSRKSNRCYICNKSGHYAKDCPKSKKKKTKKVIQMICHSGIKMQEDDDIESVCSLDDSLSTETICAIPVYDSDESRHSDYGEIFMFQAQAQAQIGPPILAPNIPVKVYTNKYSKPITVITFVDTGSAESIMNPDILPEDWWKPHTKVFSAADGKLFSTNLISHPITVQILPNCTIRTTVLGSKLPGKDLIIGFDLYTKIKNLRILPDGIRFKTFFQPYVYIPKLFSLQSEKTSQIIQEIREKSCANSHFEFLAKCPNPLWKNPEFFINLPFKKNEDINPTKASHTGMNPEHLLLAQQECKELQQQDLIEPSDSQWACEAFYVNKRSEQIRGKPRLVINYQPLNHFLQDNKFPLPNNNTLFASLAKAKIFSKFDLKAGFWQLGIHPEDRGKTGFCIPNQHFQWKVMPFGLKTAPSLFQKAMTRIFHPIMENALVYIDDILLYSKDEESHVLLLQQFHSLVVKYGIMLSEKKMKINKSEINFLGMDIKDGRYQPQPHIAQELLKFPDENLSQKQVQQFYGIINYIRDFIEKISVFTNPLRKMLKKNPPPWTEKQTKAVQKIKQIAQEVPPLQIPSDGKRILQTDASDKYWGAVLLEEVDGRRRLCGYKSGKFSNAEKHYHSTFKEILAVKYGISKFQFHLKGYHFLVEMDMSSFPKMLKFKQKTVPHPQLLRWAQWFSEYSFDTKHIKGKENVLADFLSRPKPEIQLNRKIFWPKPIMMYRPYSSSSTSPTSYPVTPNLNPEFPPEVYKLTQDETFHQKAKDMMFEYQIQVFKNFGSLILKPWGIHPDYPFIHPINFQFLEQPEELKWFLWYLTHLYHIAIQFSICDLIYFLTKAIRGNIEPEHQNFFTFLSWFHPLPQWLEIIHQSCKQEKETCEMFMVIIFYKPQYFVHCGRAKQLGSFPSSWIHKLYHQEVHKDPIQYRELQKFLCQLNRTIPMEIWPPPDAEAPWDTWPRVYQPYHEGILKALKDYRESIPDPTEWSQDYPWQCSQVNLMMLKISICWKM</sequence>
<dbReference type="Gene3D" id="3.30.70.270">
    <property type="match status" value="2"/>
</dbReference>
<dbReference type="PROSITE" id="PS50878">
    <property type="entry name" value="RT_POL"/>
    <property type="match status" value="1"/>
</dbReference>
<organism evidence="8 9">
    <name type="scientific">Gossypium anomalum</name>
    <dbReference type="NCBI Taxonomy" id="47600"/>
    <lineage>
        <taxon>Eukaryota</taxon>
        <taxon>Viridiplantae</taxon>
        <taxon>Streptophyta</taxon>
        <taxon>Embryophyta</taxon>
        <taxon>Tracheophyta</taxon>
        <taxon>Spermatophyta</taxon>
        <taxon>Magnoliopsida</taxon>
        <taxon>eudicotyledons</taxon>
        <taxon>Gunneridae</taxon>
        <taxon>Pentapetalae</taxon>
        <taxon>rosids</taxon>
        <taxon>malvids</taxon>
        <taxon>Malvales</taxon>
        <taxon>Malvaceae</taxon>
        <taxon>Malvoideae</taxon>
        <taxon>Gossypium</taxon>
    </lineage>
</organism>
<dbReference type="GO" id="GO:0004190">
    <property type="term" value="F:aspartic-type endopeptidase activity"/>
    <property type="evidence" value="ECO:0007669"/>
    <property type="project" value="UniProtKB-KW"/>
</dbReference>
<evidence type="ECO:0000256" key="1">
    <source>
        <dbReference type="ARBA" id="ARBA00022670"/>
    </source>
</evidence>
<reference evidence="8 9" key="1">
    <citation type="journal article" date="2021" name="bioRxiv">
        <title>The Gossypium anomalum genome as a resource for cotton improvement and evolutionary analysis of hybrid incompatibility.</title>
        <authorList>
            <person name="Grover C.E."/>
            <person name="Yuan D."/>
            <person name="Arick M.A."/>
            <person name="Miller E.R."/>
            <person name="Hu G."/>
            <person name="Peterson D.G."/>
            <person name="Wendel J.F."/>
            <person name="Udall J.A."/>
        </authorList>
    </citation>
    <scope>NUCLEOTIDE SEQUENCE [LARGE SCALE GENOMIC DNA]</scope>
    <source>
        <strain evidence="8">JFW-Udall</strain>
        <tissue evidence="8">Leaf</tissue>
    </source>
</reference>
<feature type="compositionally biased region" description="Low complexity" evidence="5">
    <location>
        <begin position="705"/>
        <end position="719"/>
    </location>
</feature>
<dbReference type="Pfam" id="PF00098">
    <property type="entry name" value="zf-CCHC"/>
    <property type="match status" value="1"/>
</dbReference>
<feature type="domain" description="Reverse transcriptase" evidence="7">
    <location>
        <begin position="1370"/>
        <end position="1552"/>
    </location>
</feature>
<feature type="region of interest" description="Disordered" evidence="5">
    <location>
        <begin position="655"/>
        <end position="723"/>
    </location>
</feature>
<dbReference type="CDD" id="cd09274">
    <property type="entry name" value="RNase_HI_RT_Ty3"/>
    <property type="match status" value="1"/>
</dbReference>
<feature type="compositionally biased region" description="Polar residues" evidence="5">
    <location>
        <begin position="808"/>
        <end position="825"/>
    </location>
</feature>
<feature type="region of interest" description="Disordered" evidence="5">
    <location>
        <begin position="753"/>
        <end position="834"/>
    </location>
</feature>
<evidence type="ECO:0000259" key="7">
    <source>
        <dbReference type="PROSITE" id="PS50878"/>
    </source>
</evidence>
<feature type="region of interest" description="Disordered" evidence="5">
    <location>
        <begin position="1"/>
        <end position="28"/>
    </location>
</feature>
<dbReference type="InterPro" id="IPR028919">
    <property type="entry name" value="Viral_movement"/>
</dbReference>
<dbReference type="Pfam" id="PF01107">
    <property type="entry name" value="MP"/>
    <property type="match status" value="1"/>
</dbReference>
<protein>
    <recommendedName>
        <fullName evidence="10">Reverse transcriptase</fullName>
    </recommendedName>
</protein>
<keyword evidence="4" id="KW-0863">Zinc-finger</keyword>
<dbReference type="InterPro" id="IPR041577">
    <property type="entry name" value="RT_RNaseH_2"/>
</dbReference>
<evidence type="ECO:0000256" key="2">
    <source>
        <dbReference type="ARBA" id="ARBA00022750"/>
    </source>
</evidence>
<dbReference type="InterPro" id="IPR036875">
    <property type="entry name" value="Znf_CCHC_sf"/>
</dbReference>
<dbReference type="Pfam" id="PF17919">
    <property type="entry name" value="RT_RNaseH_2"/>
    <property type="match status" value="1"/>
</dbReference>
<feature type="compositionally biased region" description="Low complexity" evidence="5">
    <location>
        <begin position="7"/>
        <end position="22"/>
    </location>
</feature>
<dbReference type="InterPro" id="IPR000477">
    <property type="entry name" value="RT_dom"/>
</dbReference>
<name>A0A8J5YHB8_9ROSI</name>
<feature type="domain" description="CCHC-type" evidence="6">
    <location>
        <begin position="1074"/>
        <end position="1090"/>
    </location>
</feature>
<dbReference type="OrthoDB" id="998565at2759"/>
<dbReference type="GO" id="GO:0006508">
    <property type="term" value="P:proteolysis"/>
    <property type="evidence" value="ECO:0007669"/>
    <property type="project" value="UniProtKB-KW"/>
</dbReference>
<dbReference type="Gene3D" id="4.10.60.10">
    <property type="entry name" value="Zinc finger, CCHC-type"/>
    <property type="match status" value="1"/>
</dbReference>
<keyword evidence="4" id="KW-0479">Metal-binding</keyword>
<dbReference type="PROSITE" id="PS50158">
    <property type="entry name" value="ZF_CCHC"/>
    <property type="match status" value="1"/>
</dbReference>
<dbReference type="SUPFAM" id="SSF56672">
    <property type="entry name" value="DNA/RNA polymerases"/>
    <property type="match status" value="1"/>
</dbReference>
<feature type="compositionally biased region" description="Basic residues" evidence="5">
    <location>
        <begin position="658"/>
        <end position="671"/>
    </location>
</feature>
<dbReference type="InterPro" id="IPR043502">
    <property type="entry name" value="DNA/RNA_pol_sf"/>
</dbReference>
<dbReference type="Pfam" id="PF00078">
    <property type="entry name" value="RVT_1"/>
    <property type="match status" value="1"/>
</dbReference>
<keyword evidence="1" id="KW-0645">Protease</keyword>
<gene>
    <name evidence="8" type="ORF">CXB51_022382</name>
</gene>
<dbReference type="InterPro" id="IPR043128">
    <property type="entry name" value="Rev_trsase/Diguanyl_cyclase"/>
</dbReference>
<dbReference type="GO" id="GO:0003677">
    <property type="term" value="F:DNA binding"/>
    <property type="evidence" value="ECO:0007669"/>
    <property type="project" value="UniProtKB-KW"/>
</dbReference>
<dbReference type="PANTHER" id="PTHR48435">
    <property type="entry name" value="POLYPROTEIN"/>
    <property type="match status" value="1"/>
</dbReference>
<accession>A0A8J5YHB8</accession>
<feature type="compositionally biased region" description="Acidic residues" evidence="5">
    <location>
        <begin position="797"/>
        <end position="807"/>
    </location>
</feature>
<dbReference type="SMART" id="SM00343">
    <property type="entry name" value="ZnF_C2HC"/>
    <property type="match status" value="1"/>
</dbReference>
<evidence type="ECO:0000256" key="3">
    <source>
        <dbReference type="ARBA" id="ARBA00023125"/>
    </source>
</evidence>
<dbReference type="PANTHER" id="PTHR48435:SF1">
    <property type="entry name" value="POLYPROTEIN"/>
    <property type="match status" value="1"/>
</dbReference>
<evidence type="ECO:0008006" key="10">
    <source>
        <dbReference type="Google" id="ProtNLM"/>
    </source>
</evidence>
<comment type="caution">
    <text evidence="8">The sequence shown here is derived from an EMBL/GenBank/DDBJ whole genome shotgun (WGS) entry which is preliminary data.</text>
</comment>